<comment type="caution">
    <text evidence="2">The sequence shown here is derived from an EMBL/GenBank/DDBJ whole genome shotgun (WGS) entry which is preliminary data.</text>
</comment>
<proteinExistence type="predicted"/>
<protein>
    <submittedName>
        <fullName evidence="2">Uncharacterized protein</fullName>
    </submittedName>
</protein>
<name>A0A150FQY2_CLOPD</name>
<evidence type="ECO:0000256" key="1">
    <source>
        <dbReference type="SAM" id="Coils"/>
    </source>
</evidence>
<keyword evidence="1" id="KW-0175">Coiled coil</keyword>
<evidence type="ECO:0000313" key="3">
    <source>
        <dbReference type="EMBL" id="SHL13129.1"/>
    </source>
</evidence>
<dbReference type="Proteomes" id="UP000092605">
    <property type="component" value="Unassembled WGS sequence"/>
</dbReference>
<evidence type="ECO:0000313" key="2">
    <source>
        <dbReference type="EMBL" id="KXZ40027.1"/>
    </source>
</evidence>
<gene>
    <name evidence="2" type="ORF">JWYL7_1102</name>
    <name evidence="3" type="ORF">SAMN05661008_01513</name>
</gene>
<feature type="coiled-coil region" evidence="1">
    <location>
        <begin position="101"/>
        <end position="136"/>
    </location>
</feature>
<dbReference type="Proteomes" id="UP000323392">
    <property type="component" value="Unassembled WGS sequence"/>
</dbReference>
<dbReference type="EMBL" id="LSFY01000001">
    <property type="protein sequence ID" value="KXZ40027.1"/>
    <property type="molecule type" value="Genomic_DNA"/>
</dbReference>
<evidence type="ECO:0000313" key="4">
    <source>
        <dbReference type="Proteomes" id="UP000092605"/>
    </source>
</evidence>
<reference evidence="3 5" key="2">
    <citation type="submission" date="2016-11" db="EMBL/GenBank/DDBJ databases">
        <authorList>
            <person name="Varghese N."/>
            <person name="Submissions S."/>
        </authorList>
    </citation>
    <scope>NUCLEOTIDE SEQUENCE [LARGE SCALE GENOMIC DNA]</scope>
    <source>
        <strain evidence="3 5">DSM 7308</strain>
    </source>
</reference>
<dbReference type="EMBL" id="FRBG01000012">
    <property type="protein sequence ID" value="SHL13129.1"/>
    <property type="molecule type" value="Genomic_DNA"/>
</dbReference>
<sequence length="148" mass="17513">MLKITRENTRYAAIATITNLWSCMDWDKIDSRRVAGIWDEVTSKVKAAATTTNNYEKFVEKLARKIDVRSLKCREINDIINETEEFKKAVLKMIREETLGIMLEVRLNRQIQREIREHEQERQKEEKELKEKLNKQVGFTEKGAIINE</sequence>
<organism evidence="2 4">
    <name type="scientific">Alkalithermobacter thermoalcaliphilus JW-YL-7 = DSM 7308</name>
    <dbReference type="NCBI Taxonomy" id="1121328"/>
    <lineage>
        <taxon>Bacteria</taxon>
        <taxon>Bacillati</taxon>
        <taxon>Bacillota</taxon>
        <taxon>Clostridia</taxon>
        <taxon>Peptostreptococcales</taxon>
        <taxon>Tepidibacteraceae</taxon>
        <taxon>Alkalithermobacter</taxon>
    </lineage>
</organism>
<accession>A0A150FQY2</accession>
<dbReference type="PATRIC" id="fig|1121328.3.peg.1112"/>
<dbReference type="RefSeq" id="WP_066070200.1">
    <property type="nucleotide sequence ID" value="NZ_FRBG01000012.1"/>
</dbReference>
<keyword evidence="5" id="KW-1185">Reference proteome</keyword>
<evidence type="ECO:0000313" key="5">
    <source>
        <dbReference type="Proteomes" id="UP000323392"/>
    </source>
</evidence>
<dbReference type="STRING" id="1121328.JWYL7_1102"/>
<dbReference type="AlphaFoldDB" id="A0A150FQY2"/>
<reference evidence="2 4" key="1">
    <citation type="submission" date="2016-02" db="EMBL/GenBank/DDBJ databases">
        <title>Draft genome sequence for Clostridium paradoxum JW-YL-7.</title>
        <authorList>
            <person name="Utturkar S.M."/>
            <person name="Lancaster A."/>
            <person name="Poole F.L."/>
            <person name="Adams M.W."/>
            <person name="Brown S.D."/>
        </authorList>
    </citation>
    <scope>NUCLEOTIDE SEQUENCE [LARGE SCALE GENOMIC DNA]</scope>
    <source>
        <strain evidence="2 4">JW-YL-7</strain>
    </source>
</reference>